<dbReference type="Proteomes" id="UP001165080">
    <property type="component" value="Unassembled WGS sequence"/>
</dbReference>
<evidence type="ECO:0000313" key="3">
    <source>
        <dbReference type="Proteomes" id="UP001165080"/>
    </source>
</evidence>
<feature type="compositionally biased region" description="Basic and acidic residues" evidence="1">
    <location>
        <begin position="305"/>
        <end position="317"/>
    </location>
</feature>
<dbReference type="AlphaFoldDB" id="A0A9W6FA83"/>
<proteinExistence type="predicted"/>
<evidence type="ECO:0000313" key="2">
    <source>
        <dbReference type="EMBL" id="GLC61411.1"/>
    </source>
</evidence>
<organism evidence="2 3">
    <name type="scientific">Pleodorina starrii</name>
    <dbReference type="NCBI Taxonomy" id="330485"/>
    <lineage>
        <taxon>Eukaryota</taxon>
        <taxon>Viridiplantae</taxon>
        <taxon>Chlorophyta</taxon>
        <taxon>core chlorophytes</taxon>
        <taxon>Chlorophyceae</taxon>
        <taxon>CS clade</taxon>
        <taxon>Chlamydomonadales</taxon>
        <taxon>Volvocaceae</taxon>
        <taxon>Pleodorina</taxon>
    </lineage>
</organism>
<name>A0A9W6FA83_9CHLO</name>
<keyword evidence="3" id="KW-1185">Reference proteome</keyword>
<dbReference type="EMBL" id="BRXU01000046">
    <property type="protein sequence ID" value="GLC61411.1"/>
    <property type="molecule type" value="Genomic_DNA"/>
</dbReference>
<sequence length="453" mass="47532">MGRLMAFDPIAACNAGSSMGLPSGVFFEGSVATDSGGECRRLGRRGSRRFGSGDRCRQLLEAETALHATTAAVCSSSWNYYHRNDAWVHHVLVFSERMSSDGSESLARVDVDGRRWTRLPGHMLQGVKRAARSVGLFRDQLATKLSGICALVLEQQESDKLWEHGEESVGKDVLSSRLRAAVGVQRHIASSSKSMAVEPADILDVAATADRSVAMGPQSTTKFAASAATTVDLLDIDDLDSEEMEEAGDDRCLALESVYTSTADVSGCCSAASAATPLAGSPTCTTISSLPRSSFSFGPLATGQPEERRARPGDERASGWMARSLKTEVSRYIGACSGSAAGAHCSVSVQAAVAETSDGLPARRLAFPSARPIAPLSLNETEGPRVVEEASCVGAGVGAGTCSMHGTGTSPSVWAPLMPQWRSPVHGVELLMGDCDAGGDHKGVVRIELSPAK</sequence>
<feature type="region of interest" description="Disordered" evidence="1">
    <location>
        <begin position="295"/>
        <end position="318"/>
    </location>
</feature>
<gene>
    <name evidence="2" type="primary">PLEST007714</name>
    <name evidence="2" type="ORF">PLESTB_001753800</name>
</gene>
<evidence type="ECO:0000256" key="1">
    <source>
        <dbReference type="SAM" id="MobiDB-lite"/>
    </source>
</evidence>
<comment type="caution">
    <text evidence="2">The sequence shown here is derived from an EMBL/GenBank/DDBJ whole genome shotgun (WGS) entry which is preliminary data.</text>
</comment>
<accession>A0A9W6FA83</accession>
<reference evidence="2 3" key="1">
    <citation type="journal article" date="2023" name="Commun. Biol.">
        <title>Reorganization of the ancestral sex-determining regions during the evolution of trioecy in Pleodorina starrii.</title>
        <authorList>
            <person name="Takahashi K."/>
            <person name="Suzuki S."/>
            <person name="Kawai-Toyooka H."/>
            <person name="Yamamoto K."/>
            <person name="Hamaji T."/>
            <person name="Ootsuki R."/>
            <person name="Yamaguchi H."/>
            <person name="Kawachi M."/>
            <person name="Higashiyama T."/>
            <person name="Nozaki H."/>
        </authorList>
    </citation>
    <scope>NUCLEOTIDE SEQUENCE [LARGE SCALE GENOMIC DNA]</scope>
    <source>
        <strain evidence="2 3">NIES-4479</strain>
    </source>
</reference>
<dbReference type="OrthoDB" id="10418403at2759"/>
<protein>
    <submittedName>
        <fullName evidence="2">Uncharacterized protein</fullName>
    </submittedName>
</protein>